<accession>A0A9P5XZC6</accession>
<sequence length="278" mass="31958">MTEPLTDTLAVEDRLKEEIMDKPIQIQPPERIGFSNLPPEILFFILEPLRPVYERPALHCRSFYGMPRLDHNVDPVFKHNLQRFADMRLLCVQLDAIISQMVYCEIVVFIDDKMDMRKVAAMFEGGADHIRSVVIIGERTYHGWSQHSSQYSADTASIIAEGLRRCTNVQNLECYHNHHTFTSRRWLSTMTPTLAPSVTSLVLYATNLVLISPMPSSVWDAPFILSRYYNGTYLTTMICQPSTYLQRYQNCRSSRLKEDTPLWVGLRNSSAAFTTKGQ</sequence>
<dbReference type="Proteomes" id="UP000807353">
    <property type="component" value="Unassembled WGS sequence"/>
</dbReference>
<proteinExistence type="predicted"/>
<name>A0A9P5XZC6_9AGAR</name>
<organism evidence="1 2">
    <name type="scientific">Collybia nuda</name>
    <dbReference type="NCBI Taxonomy" id="64659"/>
    <lineage>
        <taxon>Eukaryota</taxon>
        <taxon>Fungi</taxon>
        <taxon>Dikarya</taxon>
        <taxon>Basidiomycota</taxon>
        <taxon>Agaricomycotina</taxon>
        <taxon>Agaricomycetes</taxon>
        <taxon>Agaricomycetidae</taxon>
        <taxon>Agaricales</taxon>
        <taxon>Tricholomatineae</taxon>
        <taxon>Clitocybaceae</taxon>
        <taxon>Collybia</taxon>
    </lineage>
</organism>
<comment type="caution">
    <text evidence="1">The sequence shown here is derived from an EMBL/GenBank/DDBJ whole genome shotgun (WGS) entry which is preliminary data.</text>
</comment>
<gene>
    <name evidence="1" type="ORF">BDZ94DRAFT_896710</name>
</gene>
<dbReference type="AlphaFoldDB" id="A0A9P5XZC6"/>
<protein>
    <submittedName>
        <fullName evidence="1">Uncharacterized protein</fullName>
    </submittedName>
</protein>
<evidence type="ECO:0000313" key="1">
    <source>
        <dbReference type="EMBL" id="KAF9460532.1"/>
    </source>
</evidence>
<reference evidence="1" key="1">
    <citation type="submission" date="2020-11" db="EMBL/GenBank/DDBJ databases">
        <authorList>
            <consortium name="DOE Joint Genome Institute"/>
            <person name="Ahrendt S."/>
            <person name="Riley R."/>
            <person name="Andreopoulos W."/>
            <person name="Labutti K."/>
            <person name="Pangilinan J."/>
            <person name="Ruiz-Duenas F.J."/>
            <person name="Barrasa J.M."/>
            <person name="Sanchez-Garcia M."/>
            <person name="Camarero S."/>
            <person name="Miyauchi S."/>
            <person name="Serrano A."/>
            <person name="Linde D."/>
            <person name="Babiker R."/>
            <person name="Drula E."/>
            <person name="Ayuso-Fernandez I."/>
            <person name="Pacheco R."/>
            <person name="Padilla G."/>
            <person name="Ferreira P."/>
            <person name="Barriuso J."/>
            <person name="Kellner H."/>
            <person name="Castanera R."/>
            <person name="Alfaro M."/>
            <person name="Ramirez L."/>
            <person name="Pisabarro A.G."/>
            <person name="Kuo A."/>
            <person name="Tritt A."/>
            <person name="Lipzen A."/>
            <person name="He G."/>
            <person name="Yan M."/>
            <person name="Ng V."/>
            <person name="Cullen D."/>
            <person name="Martin F."/>
            <person name="Rosso M.-N."/>
            <person name="Henrissat B."/>
            <person name="Hibbett D."/>
            <person name="Martinez A.T."/>
            <person name="Grigoriev I.V."/>
        </authorList>
    </citation>
    <scope>NUCLEOTIDE SEQUENCE</scope>
    <source>
        <strain evidence="1">CBS 247.69</strain>
    </source>
</reference>
<dbReference type="EMBL" id="MU150297">
    <property type="protein sequence ID" value="KAF9460532.1"/>
    <property type="molecule type" value="Genomic_DNA"/>
</dbReference>
<keyword evidence="2" id="KW-1185">Reference proteome</keyword>
<evidence type="ECO:0000313" key="2">
    <source>
        <dbReference type="Proteomes" id="UP000807353"/>
    </source>
</evidence>